<dbReference type="Proteomes" id="UP000199629">
    <property type="component" value="Unassembled WGS sequence"/>
</dbReference>
<dbReference type="Gene3D" id="3.40.630.30">
    <property type="match status" value="1"/>
</dbReference>
<dbReference type="AlphaFoldDB" id="A0A1C4Y094"/>
<keyword evidence="2" id="KW-0012">Acyltransferase</keyword>
<organism evidence="4 5">
    <name type="scientific">Micromonospora chaiyaphumensis</name>
    <dbReference type="NCBI Taxonomy" id="307119"/>
    <lineage>
        <taxon>Bacteria</taxon>
        <taxon>Bacillati</taxon>
        <taxon>Actinomycetota</taxon>
        <taxon>Actinomycetes</taxon>
        <taxon>Micromonosporales</taxon>
        <taxon>Micromonosporaceae</taxon>
        <taxon>Micromonospora</taxon>
    </lineage>
</organism>
<evidence type="ECO:0000313" key="5">
    <source>
        <dbReference type="Proteomes" id="UP000199629"/>
    </source>
</evidence>
<evidence type="ECO:0000256" key="1">
    <source>
        <dbReference type="ARBA" id="ARBA00022679"/>
    </source>
</evidence>
<dbReference type="InterPro" id="IPR000182">
    <property type="entry name" value="GNAT_dom"/>
</dbReference>
<dbReference type="SUPFAM" id="SSF55729">
    <property type="entry name" value="Acyl-CoA N-acyltransferases (Nat)"/>
    <property type="match status" value="1"/>
</dbReference>
<keyword evidence="5" id="KW-1185">Reference proteome</keyword>
<dbReference type="InterPro" id="IPR016181">
    <property type="entry name" value="Acyl_CoA_acyltransferase"/>
</dbReference>
<reference evidence="5" key="1">
    <citation type="submission" date="2016-06" db="EMBL/GenBank/DDBJ databases">
        <authorList>
            <person name="Varghese N."/>
            <person name="Submissions Spin"/>
        </authorList>
    </citation>
    <scope>NUCLEOTIDE SEQUENCE [LARGE SCALE GENOMIC DNA]</scope>
    <source>
        <strain evidence="5">DSM 45246</strain>
    </source>
</reference>
<dbReference type="GO" id="GO:0016747">
    <property type="term" value="F:acyltransferase activity, transferring groups other than amino-acyl groups"/>
    <property type="evidence" value="ECO:0007669"/>
    <property type="project" value="InterPro"/>
</dbReference>
<evidence type="ECO:0000256" key="2">
    <source>
        <dbReference type="ARBA" id="ARBA00023315"/>
    </source>
</evidence>
<evidence type="ECO:0000259" key="3">
    <source>
        <dbReference type="PROSITE" id="PS51186"/>
    </source>
</evidence>
<protein>
    <submittedName>
        <fullName evidence="4">Acetyltransferase (GNAT) family protein</fullName>
    </submittedName>
</protein>
<dbReference type="CDD" id="cd04301">
    <property type="entry name" value="NAT_SF"/>
    <property type="match status" value="1"/>
</dbReference>
<dbReference type="PANTHER" id="PTHR43877:SF2">
    <property type="entry name" value="AMINOALKYLPHOSPHONATE N-ACETYLTRANSFERASE-RELATED"/>
    <property type="match status" value="1"/>
</dbReference>
<keyword evidence="1 4" id="KW-0808">Transferase</keyword>
<accession>A0A1C4Y094</accession>
<evidence type="ECO:0000313" key="4">
    <source>
        <dbReference type="EMBL" id="SCF14128.1"/>
    </source>
</evidence>
<dbReference type="RefSeq" id="WP_091265668.1">
    <property type="nucleotide sequence ID" value="NZ_FMCS01000007.1"/>
</dbReference>
<gene>
    <name evidence="4" type="ORF">GA0070214_10715</name>
</gene>
<dbReference type="PROSITE" id="PS51186">
    <property type="entry name" value="GNAT"/>
    <property type="match status" value="1"/>
</dbReference>
<dbReference type="EMBL" id="FMCS01000007">
    <property type="protein sequence ID" value="SCF14128.1"/>
    <property type="molecule type" value="Genomic_DNA"/>
</dbReference>
<dbReference type="InterPro" id="IPR050832">
    <property type="entry name" value="Bact_Acetyltransf"/>
</dbReference>
<dbReference type="PANTHER" id="PTHR43877">
    <property type="entry name" value="AMINOALKYLPHOSPHONATE N-ACETYLTRANSFERASE-RELATED-RELATED"/>
    <property type="match status" value="1"/>
</dbReference>
<name>A0A1C4Y094_9ACTN</name>
<dbReference type="Pfam" id="PF00583">
    <property type="entry name" value="Acetyltransf_1"/>
    <property type="match status" value="1"/>
</dbReference>
<proteinExistence type="predicted"/>
<feature type="domain" description="N-acetyltransferase" evidence="3">
    <location>
        <begin position="3"/>
        <end position="157"/>
    </location>
</feature>
<sequence>MLTTVAPIAPTQHAFERVAALFDDYRAHYGHQPSPQRTRAWLRDQIAQHRLALAAATRAGQVCGFVTTAVTPASLLLGTAWSISDLYVAPFQRRSGVARALLRYVVDEARAAGAYRVSLRTEAGNTPARTLYAEAGFRPVTGLELLNLVLRPEHEAPPTPG</sequence>